<protein>
    <submittedName>
        <fullName evidence="1">Uncharacterized protein</fullName>
    </submittedName>
</protein>
<proteinExistence type="predicted"/>
<dbReference type="AlphaFoldDB" id="A0A9N9TIQ9"/>
<sequence length="61" mass="6884">MAGEDCVTVENIGDTLKTTSSRRLWGILMNQNPSVENNVRGRPCEICDKLWNAITKLFSRT</sequence>
<accession>A0A9N9TIQ9</accession>
<gene>
    <name evidence="1" type="ORF">PHYEVI_LOCUS2053</name>
</gene>
<name>A0A9N9TIQ9_PHYSR</name>
<dbReference type="OrthoDB" id="10386232at2759"/>
<dbReference type="EMBL" id="OU900104">
    <property type="protein sequence ID" value="CAG9855607.1"/>
    <property type="molecule type" value="Genomic_DNA"/>
</dbReference>
<dbReference type="Proteomes" id="UP001153712">
    <property type="component" value="Chromosome 11"/>
</dbReference>
<keyword evidence="2" id="KW-1185">Reference proteome</keyword>
<reference evidence="1" key="1">
    <citation type="submission" date="2022-01" db="EMBL/GenBank/DDBJ databases">
        <authorList>
            <person name="King R."/>
        </authorList>
    </citation>
    <scope>NUCLEOTIDE SEQUENCE</scope>
</reference>
<evidence type="ECO:0000313" key="1">
    <source>
        <dbReference type="EMBL" id="CAG9855607.1"/>
    </source>
</evidence>
<evidence type="ECO:0000313" key="2">
    <source>
        <dbReference type="Proteomes" id="UP001153712"/>
    </source>
</evidence>
<organism evidence="1 2">
    <name type="scientific">Phyllotreta striolata</name>
    <name type="common">Striped flea beetle</name>
    <name type="synonym">Crioceris striolata</name>
    <dbReference type="NCBI Taxonomy" id="444603"/>
    <lineage>
        <taxon>Eukaryota</taxon>
        <taxon>Metazoa</taxon>
        <taxon>Ecdysozoa</taxon>
        <taxon>Arthropoda</taxon>
        <taxon>Hexapoda</taxon>
        <taxon>Insecta</taxon>
        <taxon>Pterygota</taxon>
        <taxon>Neoptera</taxon>
        <taxon>Endopterygota</taxon>
        <taxon>Coleoptera</taxon>
        <taxon>Polyphaga</taxon>
        <taxon>Cucujiformia</taxon>
        <taxon>Chrysomeloidea</taxon>
        <taxon>Chrysomelidae</taxon>
        <taxon>Galerucinae</taxon>
        <taxon>Alticini</taxon>
        <taxon>Phyllotreta</taxon>
    </lineage>
</organism>